<evidence type="ECO:0000256" key="1">
    <source>
        <dbReference type="SAM" id="MobiDB-lite"/>
    </source>
</evidence>
<accession>A0A8I6Y4E7</accession>
<dbReference type="Proteomes" id="UP000011116">
    <property type="component" value="Chromosome 5H"/>
</dbReference>
<organism evidence="2 3">
    <name type="scientific">Hordeum vulgare subsp. vulgare</name>
    <name type="common">Domesticated barley</name>
    <dbReference type="NCBI Taxonomy" id="112509"/>
    <lineage>
        <taxon>Eukaryota</taxon>
        <taxon>Viridiplantae</taxon>
        <taxon>Streptophyta</taxon>
        <taxon>Embryophyta</taxon>
        <taxon>Tracheophyta</taxon>
        <taxon>Spermatophyta</taxon>
        <taxon>Magnoliopsida</taxon>
        <taxon>Liliopsida</taxon>
        <taxon>Poales</taxon>
        <taxon>Poaceae</taxon>
        <taxon>BOP clade</taxon>
        <taxon>Pooideae</taxon>
        <taxon>Triticodae</taxon>
        <taxon>Triticeae</taxon>
        <taxon>Hordeinae</taxon>
        <taxon>Hordeum</taxon>
    </lineage>
</organism>
<evidence type="ECO:0000313" key="2">
    <source>
        <dbReference type="EnsemblPlants" id="HORVU.MOREX.r3.5HG0420990.1.CDS1"/>
    </source>
</evidence>
<protein>
    <submittedName>
        <fullName evidence="2">Uncharacterized protein</fullName>
    </submittedName>
</protein>
<sequence>MATQENKLVQISPSYVLRVNQPTMHADQLVPAVVAAVAMVCLLIAGRADGLEEYAPAAAVSYEMEPLAMNQNPGQFRPGLAAAYGPTAAVSVEMEPLALNQNPGQFLPRPEVMPLPNELFARAEEGGDSEEYVPQVEVVPEEEVVVQPEPGDALAEAITGGAYEQPTTEPITSARDQGDFYRTPSPAEPPAKPSSPYQKKGR</sequence>
<reference evidence="3" key="1">
    <citation type="journal article" date="2012" name="Nature">
        <title>A physical, genetic and functional sequence assembly of the barley genome.</title>
        <authorList>
            <consortium name="The International Barley Genome Sequencing Consortium"/>
            <person name="Mayer K.F."/>
            <person name="Waugh R."/>
            <person name="Brown J.W."/>
            <person name="Schulman A."/>
            <person name="Langridge P."/>
            <person name="Platzer M."/>
            <person name="Fincher G.B."/>
            <person name="Muehlbauer G.J."/>
            <person name="Sato K."/>
            <person name="Close T.J."/>
            <person name="Wise R.P."/>
            <person name="Stein N."/>
        </authorList>
    </citation>
    <scope>NUCLEOTIDE SEQUENCE [LARGE SCALE GENOMIC DNA]</scope>
    <source>
        <strain evidence="3">cv. Morex</strain>
    </source>
</reference>
<feature type="region of interest" description="Disordered" evidence="1">
    <location>
        <begin position="154"/>
        <end position="202"/>
    </location>
</feature>
<dbReference type="EnsemblPlants" id="HORVU.MOREX.r3.5HG0420990.1">
    <property type="protein sequence ID" value="HORVU.MOREX.r3.5HG0420990.1.CDS1"/>
    <property type="gene ID" value="HORVU.MOREX.r3.5HG0420990"/>
</dbReference>
<feature type="compositionally biased region" description="Polar residues" evidence="1">
    <location>
        <begin position="165"/>
        <end position="175"/>
    </location>
</feature>
<dbReference type="AlphaFoldDB" id="A0A8I6Y4E7"/>
<name>A0A8I6Y4E7_HORVV</name>
<reference evidence="2" key="3">
    <citation type="submission" date="2022-01" db="UniProtKB">
        <authorList>
            <consortium name="EnsemblPlants"/>
        </authorList>
    </citation>
    <scope>IDENTIFICATION</scope>
    <source>
        <strain evidence="2">subsp. vulgare</strain>
    </source>
</reference>
<evidence type="ECO:0000313" key="3">
    <source>
        <dbReference type="Proteomes" id="UP000011116"/>
    </source>
</evidence>
<dbReference type="Gramene" id="HORVU.MOREX.r3.5HG0420990.1">
    <property type="protein sequence ID" value="HORVU.MOREX.r3.5HG0420990.1.CDS1"/>
    <property type="gene ID" value="HORVU.MOREX.r3.5HG0420990"/>
</dbReference>
<reference evidence="2" key="2">
    <citation type="submission" date="2020-10" db="EMBL/GenBank/DDBJ databases">
        <authorList>
            <person name="Scholz U."/>
            <person name="Mascher M."/>
            <person name="Fiebig A."/>
        </authorList>
    </citation>
    <scope>NUCLEOTIDE SEQUENCE [LARGE SCALE GENOMIC DNA]</scope>
    <source>
        <strain evidence="2">cv. Morex</strain>
    </source>
</reference>
<keyword evidence="3" id="KW-1185">Reference proteome</keyword>
<proteinExistence type="predicted"/>
<dbReference type="Gramene" id="HORVU.MOREX.r2.5HG0350460.1">
    <property type="protein sequence ID" value="HORVU.MOREX.r2.5HG0350460.1.CDS.1"/>
    <property type="gene ID" value="HORVU.MOREX.r2.5HG0350460"/>
</dbReference>